<dbReference type="InterPro" id="IPR045851">
    <property type="entry name" value="AMP-bd_C_sf"/>
</dbReference>
<name>A0A2S6NPH2_RHOGL</name>
<keyword evidence="7" id="KW-1185">Reference proteome</keyword>
<organism evidence="6 7">
    <name type="scientific">Rhodopila globiformis</name>
    <name type="common">Rhodopseudomonas globiformis</name>
    <dbReference type="NCBI Taxonomy" id="1071"/>
    <lineage>
        <taxon>Bacteria</taxon>
        <taxon>Pseudomonadati</taxon>
        <taxon>Pseudomonadota</taxon>
        <taxon>Alphaproteobacteria</taxon>
        <taxon>Acetobacterales</taxon>
        <taxon>Acetobacteraceae</taxon>
        <taxon>Rhodopila</taxon>
    </lineage>
</organism>
<evidence type="ECO:0000259" key="5">
    <source>
        <dbReference type="Pfam" id="PF13193"/>
    </source>
</evidence>
<evidence type="ECO:0000256" key="2">
    <source>
        <dbReference type="ARBA" id="ARBA00022598"/>
    </source>
</evidence>
<keyword evidence="2" id="KW-0436">Ligase</keyword>
<dbReference type="PROSITE" id="PS00455">
    <property type="entry name" value="AMP_BINDING"/>
    <property type="match status" value="1"/>
</dbReference>
<dbReference type="InterPro" id="IPR042099">
    <property type="entry name" value="ANL_N_sf"/>
</dbReference>
<comment type="caution">
    <text evidence="6">The sequence shown here is derived from an EMBL/GenBank/DDBJ whole genome shotgun (WGS) entry which is preliminary data.</text>
</comment>
<dbReference type="Gene3D" id="3.30.300.30">
    <property type="match status" value="1"/>
</dbReference>
<evidence type="ECO:0000313" key="6">
    <source>
        <dbReference type="EMBL" id="PPQ40847.1"/>
    </source>
</evidence>
<dbReference type="EMBL" id="NHRY01000007">
    <property type="protein sequence ID" value="PPQ40847.1"/>
    <property type="molecule type" value="Genomic_DNA"/>
</dbReference>
<dbReference type="InterPro" id="IPR020845">
    <property type="entry name" value="AMP-binding_CS"/>
</dbReference>
<dbReference type="GO" id="GO:0006631">
    <property type="term" value="P:fatty acid metabolic process"/>
    <property type="evidence" value="ECO:0007669"/>
    <property type="project" value="TreeGrafter"/>
</dbReference>
<protein>
    <recommendedName>
        <fullName evidence="8">Long-chain fatty acid--CoA ligase</fullName>
    </recommendedName>
</protein>
<dbReference type="Proteomes" id="UP000239724">
    <property type="component" value="Unassembled WGS sequence"/>
</dbReference>
<evidence type="ECO:0008006" key="8">
    <source>
        <dbReference type="Google" id="ProtNLM"/>
    </source>
</evidence>
<dbReference type="SUPFAM" id="SSF56801">
    <property type="entry name" value="Acetyl-CoA synthetase-like"/>
    <property type="match status" value="1"/>
</dbReference>
<evidence type="ECO:0000313" key="7">
    <source>
        <dbReference type="Proteomes" id="UP000239724"/>
    </source>
</evidence>
<evidence type="ECO:0000256" key="1">
    <source>
        <dbReference type="ARBA" id="ARBA00006432"/>
    </source>
</evidence>
<evidence type="ECO:0000256" key="3">
    <source>
        <dbReference type="SAM" id="MobiDB-lite"/>
    </source>
</evidence>
<feature type="domain" description="AMP-binding enzyme C-terminal" evidence="5">
    <location>
        <begin position="423"/>
        <end position="498"/>
    </location>
</feature>
<dbReference type="GO" id="GO:0031956">
    <property type="term" value="F:medium-chain fatty acid-CoA ligase activity"/>
    <property type="evidence" value="ECO:0007669"/>
    <property type="project" value="TreeGrafter"/>
</dbReference>
<dbReference type="PANTHER" id="PTHR43201">
    <property type="entry name" value="ACYL-COA SYNTHETASE"/>
    <property type="match status" value="1"/>
</dbReference>
<accession>A0A2S6NPH2</accession>
<comment type="similarity">
    <text evidence="1">Belongs to the ATP-dependent AMP-binding enzyme family.</text>
</comment>
<evidence type="ECO:0000259" key="4">
    <source>
        <dbReference type="Pfam" id="PF00501"/>
    </source>
</evidence>
<dbReference type="PANTHER" id="PTHR43201:SF5">
    <property type="entry name" value="MEDIUM-CHAIN ACYL-COA LIGASE ACSF2, MITOCHONDRIAL"/>
    <property type="match status" value="1"/>
</dbReference>
<sequence>MSCRRTATRTPCAASSRRPPGTTPISLASWHYSEVRLPCRWSFARLAQAVERLAAGLVASGIGRGDRVALHLRNGPEIAVACLACFRIGAIAAPLNVRLKQAELDDVLRRLRPAVYIGQQELYRHVVAVDRSILPLHARFLADAAGDATARPWTDLHAAPEAGGLPHAAAPDAPILLLMTSGTTGYPKFVAHSLRTLTEIADRTVHLGLRAGQVHAFFLPMAHMSGLAVFLAGIRLGGRLVLCDAGDPDSILDQVERHRCDCMAALPATMALLMQSQRRQPRDVSSLRVCLTAGDACPPGQQEAFQALFGLPLLSFWASTEAVGSLAPGLRPGAVSRVVPGAEIRIVDDHGNDVPPGMQGEMLLRGPNVMLGYWQRPGVVSGLENGWYRSGDQMRLDAGGNAWFVARLKELIVRGGSNIAPAEVERAILAHPAARDAGVVGVPDPVLGQRVVAFVQLAEAGDDVLPDIRRSLSTQLADYKLPDRLFRIDSIPRTPIGKVDRQRLLALAADWL</sequence>
<dbReference type="Pfam" id="PF13193">
    <property type="entry name" value="AMP-binding_C"/>
    <property type="match status" value="1"/>
</dbReference>
<reference evidence="6 7" key="1">
    <citation type="journal article" date="2018" name="Arch. Microbiol.">
        <title>New insights into the metabolic potential of the phototrophic purple bacterium Rhodopila globiformis DSM 161(T) from its draft genome sequence and evidence for a vanadium-dependent nitrogenase.</title>
        <authorList>
            <person name="Imhoff J.F."/>
            <person name="Rahn T."/>
            <person name="Kunzel S."/>
            <person name="Neulinger S.C."/>
        </authorList>
    </citation>
    <scope>NUCLEOTIDE SEQUENCE [LARGE SCALE GENOMIC DNA]</scope>
    <source>
        <strain evidence="6 7">DSM 161</strain>
    </source>
</reference>
<dbReference type="AlphaFoldDB" id="A0A2S6NPH2"/>
<dbReference type="InterPro" id="IPR000873">
    <property type="entry name" value="AMP-dep_synth/lig_dom"/>
</dbReference>
<dbReference type="Gene3D" id="3.40.50.12780">
    <property type="entry name" value="N-terminal domain of ligase-like"/>
    <property type="match status" value="1"/>
</dbReference>
<dbReference type="InterPro" id="IPR025110">
    <property type="entry name" value="AMP-bd_C"/>
</dbReference>
<feature type="domain" description="AMP-dependent synthetase/ligase" evidence="4">
    <location>
        <begin position="39"/>
        <end position="374"/>
    </location>
</feature>
<dbReference type="Pfam" id="PF00501">
    <property type="entry name" value="AMP-binding"/>
    <property type="match status" value="1"/>
</dbReference>
<proteinExistence type="inferred from homology"/>
<feature type="region of interest" description="Disordered" evidence="3">
    <location>
        <begin position="1"/>
        <end position="20"/>
    </location>
</feature>
<gene>
    <name evidence="6" type="ORF">CCS01_00150</name>
</gene>